<organism evidence="7 8">
    <name type="scientific">Durusdinium trenchii</name>
    <dbReference type="NCBI Taxonomy" id="1381693"/>
    <lineage>
        <taxon>Eukaryota</taxon>
        <taxon>Sar</taxon>
        <taxon>Alveolata</taxon>
        <taxon>Dinophyceae</taxon>
        <taxon>Suessiales</taxon>
        <taxon>Symbiodiniaceae</taxon>
        <taxon>Durusdinium</taxon>
    </lineage>
</organism>
<keyword evidence="3 6" id="KW-1133">Transmembrane helix</keyword>
<dbReference type="SUPFAM" id="SSF103473">
    <property type="entry name" value="MFS general substrate transporter"/>
    <property type="match status" value="1"/>
</dbReference>
<feature type="region of interest" description="Disordered" evidence="5">
    <location>
        <begin position="481"/>
        <end position="541"/>
    </location>
</feature>
<dbReference type="Proteomes" id="UP001642464">
    <property type="component" value="Unassembled WGS sequence"/>
</dbReference>
<feature type="transmembrane region" description="Helical" evidence="6">
    <location>
        <begin position="211"/>
        <end position="231"/>
    </location>
</feature>
<feature type="compositionally biased region" description="Pro residues" evidence="5">
    <location>
        <begin position="520"/>
        <end position="538"/>
    </location>
</feature>
<comment type="caution">
    <text evidence="7">The sequence shown here is derived from an EMBL/GenBank/DDBJ whole genome shotgun (WGS) entry which is preliminary data.</text>
</comment>
<evidence type="ECO:0000256" key="5">
    <source>
        <dbReference type="SAM" id="MobiDB-lite"/>
    </source>
</evidence>
<feature type="transmembrane region" description="Helical" evidence="6">
    <location>
        <begin position="431"/>
        <end position="448"/>
    </location>
</feature>
<evidence type="ECO:0000256" key="4">
    <source>
        <dbReference type="ARBA" id="ARBA00023136"/>
    </source>
</evidence>
<feature type="transmembrane region" description="Helical" evidence="6">
    <location>
        <begin position="138"/>
        <end position="158"/>
    </location>
</feature>
<feature type="region of interest" description="Disordered" evidence="5">
    <location>
        <begin position="1223"/>
        <end position="1243"/>
    </location>
</feature>
<proteinExistence type="predicted"/>
<reference evidence="7 8" key="1">
    <citation type="submission" date="2024-02" db="EMBL/GenBank/DDBJ databases">
        <authorList>
            <person name="Chen Y."/>
            <person name="Shah S."/>
            <person name="Dougan E. K."/>
            <person name="Thang M."/>
            <person name="Chan C."/>
        </authorList>
    </citation>
    <scope>NUCLEOTIDE SEQUENCE [LARGE SCALE GENOMIC DNA]</scope>
</reference>
<evidence type="ECO:0000256" key="2">
    <source>
        <dbReference type="ARBA" id="ARBA00022692"/>
    </source>
</evidence>
<evidence type="ECO:0000256" key="1">
    <source>
        <dbReference type="ARBA" id="ARBA00004141"/>
    </source>
</evidence>
<comment type="subcellular location">
    <subcellularLocation>
        <location evidence="1">Membrane</location>
        <topology evidence="1">Multi-pass membrane protein</topology>
    </subcellularLocation>
</comment>
<dbReference type="SUPFAM" id="SSF51197">
    <property type="entry name" value="Clavaminate synthase-like"/>
    <property type="match status" value="1"/>
</dbReference>
<dbReference type="InterPro" id="IPR011701">
    <property type="entry name" value="MFS"/>
</dbReference>
<feature type="transmembrane region" description="Helical" evidence="6">
    <location>
        <begin position="110"/>
        <end position="132"/>
    </location>
</feature>
<feature type="region of interest" description="Disordered" evidence="5">
    <location>
        <begin position="627"/>
        <end position="692"/>
    </location>
</feature>
<name>A0ABP0NJZ8_9DINO</name>
<keyword evidence="2 6" id="KW-0812">Transmembrane</keyword>
<feature type="transmembrane region" description="Helical" evidence="6">
    <location>
        <begin position="79"/>
        <end position="98"/>
    </location>
</feature>
<keyword evidence="8" id="KW-1185">Reference proteome</keyword>
<evidence type="ECO:0000256" key="3">
    <source>
        <dbReference type="ARBA" id="ARBA00022989"/>
    </source>
</evidence>
<dbReference type="EMBL" id="CAXAMM010029113">
    <property type="protein sequence ID" value="CAK9064095.1"/>
    <property type="molecule type" value="Genomic_DNA"/>
</dbReference>
<feature type="transmembrane region" description="Helical" evidence="6">
    <location>
        <begin position="333"/>
        <end position="351"/>
    </location>
</feature>
<dbReference type="InterPro" id="IPR036259">
    <property type="entry name" value="MFS_trans_sf"/>
</dbReference>
<dbReference type="Gene3D" id="1.20.1250.20">
    <property type="entry name" value="MFS general substrate transporter like domains"/>
    <property type="match status" value="1"/>
</dbReference>
<dbReference type="InterPro" id="IPR051068">
    <property type="entry name" value="MFS_Domain-Containing_Protein"/>
</dbReference>
<feature type="transmembrane region" description="Helical" evidence="6">
    <location>
        <begin position="304"/>
        <end position="321"/>
    </location>
</feature>
<evidence type="ECO:0000313" key="8">
    <source>
        <dbReference type="Proteomes" id="UP001642464"/>
    </source>
</evidence>
<feature type="transmembrane region" description="Helical" evidence="6">
    <location>
        <begin position="46"/>
        <end position="67"/>
    </location>
</feature>
<evidence type="ECO:0000256" key="6">
    <source>
        <dbReference type="SAM" id="Phobius"/>
    </source>
</evidence>
<dbReference type="Pfam" id="PF07690">
    <property type="entry name" value="MFS_1"/>
    <property type="match status" value="1"/>
</dbReference>
<accession>A0ABP0NJZ8</accession>
<feature type="transmembrane region" description="Helical" evidence="6">
    <location>
        <begin position="170"/>
        <end position="191"/>
    </location>
</feature>
<protein>
    <submittedName>
        <fullName evidence="7">SPX domain-containing membrane protein At4g11810</fullName>
    </submittedName>
</protein>
<sequence length="1243" mass="134854">MTTMVQTSTETSTCSSCGSFGSFESEVKEEQPCLEDKARMPPVSSLLLIHYFLILCTVNLVITIPTANEYAERLGAGRLFAGLMIGCLPILSIAGNLCNQKLFACLPFKTIWVICSLGTVLGSVLYALAGLMRFKWTLLISRGLMGFFSAFSLPGIYVSHTVGVERRSEVLFYFSAVLQLGCAAGPALAAMLEASMKFIKINNLVLDSDTIPGWFMAAAYLFFTVKIILCLKDLPPNVLTREVTSGGRTLESPKTKNRMKMSTMAAACAMFWQLFVSSAVITGVEVYTINVARHHMGWSIESSAWFVAILMLISGVFNLSLGKVIQCMAFNDITGLLMGTFVACLSCVFLFNFDLDSQSWKVSLLSFGLISVLVTNGLTRALALRPGYRGICSKLVPAEAVNSIMTWATVAMSLGRGGGSIICAVLNPDSFAPVLLGLFAVTLMFSWATRKYMKPDMKATAQMSTKQLHALCREGKKRSARITPQMVVPVNQPPSPQLPAPGPMQPQISGPPLQRLPSPNGTPPNGPQPQPGAPPPLGVPEGFLMLGAAPIFGCESRVKAKRSSNGGSISASPPGSLPPTPATPNGAPGIFGQARDLGDELQKVRGMIQLVQPFFAMPGPPGSGPVGGPVMAPVYRAPPSSSAPGREPRSSPMSSAEVDAPLPRPISQQSMPRISTPEVTPEARMGEGKPQGRRLCEQLQLLQEAEKIENNMKDLGSSEASDRAAESEGSLHDPCIDDAGLGEGLGSSIAMGSIVLPPRRDAGVTTPEDSMDEVNFAGVPPWVAGLGEDEVPMVGPQHGELHIFSAGPWDEFTAAIGVLPELRPFFRLNRVSLRVNRERRSAYFGLMTAPKRKKAPNVGRAERFTGLVILILFVLEEAEAELSRAGEAQWKGGWAELDALCIASGKKQLGMSDLENGPAQHRGAYDEQGWIYVVTSLPMQVVDQHVSKASVAREKALREIQEATGSAIYDETLERFSSMSLEGDFSFDAEQYPIRESLLEACGFPSTTDLTTLHELGFGAKDRLLQGLTKQPRPVQLLMDRFLRDICAPRVAELYGPGLEEIYYQAFPCIRIVQPGEFSIGPHADVAYGHHPCSINFYIPLTPIGETASLFLESCPGRGDWHPIVGDYGTVKHFAGAICAHWTTENNTPSTRVSLDVRLVCGPMFEAIRGGDEKRDLFHTKAGYYEHCLRDVDGAWVRTSSDELPLPDARFGFPWTVRNWEKQRNRPKLQEDRLSEEKIQPGG</sequence>
<gene>
    <name evidence="7" type="ORF">SCF082_LOCUS33070</name>
</gene>
<evidence type="ECO:0000313" key="7">
    <source>
        <dbReference type="EMBL" id="CAK9064095.1"/>
    </source>
</evidence>
<keyword evidence="4 6" id="KW-0472">Membrane</keyword>
<feature type="transmembrane region" description="Helical" evidence="6">
    <location>
        <begin position="264"/>
        <end position="284"/>
    </location>
</feature>
<feature type="region of interest" description="Disordered" evidence="5">
    <location>
        <begin position="562"/>
        <end position="593"/>
    </location>
</feature>
<feature type="compositionally biased region" description="Pro residues" evidence="5">
    <location>
        <begin position="491"/>
        <end position="504"/>
    </location>
</feature>
<feature type="transmembrane region" description="Helical" evidence="6">
    <location>
        <begin position="363"/>
        <end position="383"/>
    </location>
</feature>
<dbReference type="PANTHER" id="PTHR23510:SF64">
    <property type="entry name" value="INNER MEMBRANE TRANSPORT PROTEIN YAJR"/>
    <property type="match status" value="1"/>
</dbReference>
<dbReference type="PANTHER" id="PTHR23510">
    <property type="entry name" value="INNER MEMBRANE TRANSPORT PROTEIN YAJR"/>
    <property type="match status" value="1"/>
</dbReference>